<proteinExistence type="predicted"/>
<name>A0A061S1Z3_9CHLO</name>
<organism evidence="1">
    <name type="scientific">Tetraselmis sp. GSL018</name>
    <dbReference type="NCBI Taxonomy" id="582737"/>
    <lineage>
        <taxon>Eukaryota</taxon>
        <taxon>Viridiplantae</taxon>
        <taxon>Chlorophyta</taxon>
        <taxon>core chlorophytes</taxon>
        <taxon>Chlorodendrophyceae</taxon>
        <taxon>Chlorodendrales</taxon>
        <taxon>Chlorodendraceae</taxon>
        <taxon>Tetraselmis</taxon>
    </lineage>
</organism>
<evidence type="ECO:0000313" key="1">
    <source>
        <dbReference type="EMBL" id="JAC76821.1"/>
    </source>
</evidence>
<accession>A0A061S1Z3</accession>
<gene>
    <name evidence="1" type="ORF">TSPGSL018_19180</name>
</gene>
<protein>
    <submittedName>
        <fullName evidence="1">Uncharacterized protein</fullName>
    </submittedName>
</protein>
<sequence length="149" mass="16217">SALAPQSAPPSLAAAPPFALPHRLIVSRCSFPFPEPRHPRALTWPEARALPGLAFTSVVPLPFPPWRENPRHPLCCVISPSYPGNKRRREKSLHPPPSLLFGLGKCSCHSLGLQLLPALRIFKPGHNSSAPRLCSIDGNPSPTHDRELA</sequence>
<reference evidence="1" key="1">
    <citation type="submission" date="2014-05" db="EMBL/GenBank/DDBJ databases">
        <title>The transcriptome of the halophilic microalga Tetraselmis sp. GSL018 isolated from the Great Salt Lake, Utah.</title>
        <authorList>
            <person name="Jinkerson R.E."/>
            <person name="D'Adamo S."/>
            <person name="Posewitz M.C."/>
        </authorList>
    </citation>
    <scope>NUCLEOTIDE SEQUENCE</scope>
    <source>
        <strain evidence="1">GSL018</strain>
    </source>
</reference>
<feature type="non-terminal residue" evidence="1">
    <location>
        <position position="149"/>
    </location>
</feature>
<dbReference type="AlphaFoldDB" id="A0A061S1Z3"/>
<feature type="non-terminal residue" evidence="1">
    <location>
        <position position="1"/>
    </location>
</feature>
<dbReference type="EMBL" id="GBEZ01008736">
    <property type="protein sequence ID" value="JAC76821.1"/>
    <property type="molecule type" value="Transcribed_RNA"/>
</dbReference>